<evidence type="ECO:0000313" key="3">
    <source>
        <dbReference type="EMBL" id="OOY10896.1"/>
    </source>
</evidence>
<dbReference type="Proteomes" id="UP000242224">
    <property type="component" value="Unassembled WGS sequence"/>
</dbReference>
<dbReference type="SUPFAM" id="SSF51905">
    <property type="entry name" value="FAD/NAD(P)-binding domain"/>
    <property type="match status" value="1"/>
</dbReference>
<protein>
    <submittedName>
        <fullName evidence="3">FAD-dependent oxidoreductase</fullName>
    </submittedName>
</protein>
<dbReference type="RefSeq" id="WP_078575312.1">
    <property type="nucleotide sequence ID" value="NZ_MPZS01000004.1"/>
</dbReference>
<comment type="caution">
    <text evidence="3">The sequence shown here is derived from an EMBL/GenBank/DDBJ whole genome shotgun (WGS) entry which is preliminary data.</text>
</comment>
<reference evidence="3 4" key="1">
    <citation type="submission" date="2016-11" db="EMBL/GenBank/DDBJ databases">
        <title>A multilocus sequence analysis scheme for characterization of bacteria in the genus Thioclava.</title>
        <authorList>
            <person name="Liu Y."/>
            <person name="Shao Z."/>
        </authorList>
    </citation>
    <scope>NUCLEOTIDE SEQUENCE [LARGE SCALE GENOMIC DNA]</scope>
    <source>
        <strain evidence="3 4">11.10-0-13</strain>
    </source>
</reference>
<accession>A0ABX3MH25</accession>
<dbReference type="PANTHER" id="PTHR13847:SF281">
    <property type="entry name" value="FAD DEPENDENT OXIDOREDUCTASE DOMAIN-CONTAINING PROTEIN"/>
    <property type="match status" value="1"/>
</dbReference>
<dbReference type="Pfam" id="PF01266">
    <property type="entry name" value="DAO"/>
    <property type="match status" value="1"/>
</dbReference>
<keyword evidence="4" id="KW-1185">Reference proteome</keyword>
<evidence type="ECO:0000259" key="2">
    <source>
        <dbReference type="Pfam" id="PF01266"/>
    </source>
</evidence>
<dbReference type="InterPro" id="IPR006076">
    <property type="entry name" value="FAD-dep_OxRdtase"/>
</dbReference>
<dbReference type="PANTHER" id="PTHR13847">
    <property type="entry name" value="SARCOSINE DEHYDROGENASE-RELATED"/>
    <property type="match status" value="1"/>
</dbReference>
<evidence type="ECO:0000313" key="4">
    <source>
        <dbReference type="Proteomes" id="UP000242224"/>
    </source>
</evidence>
<proteinExistence type="predicted"/>
<name>A0ABX3MH25_9RHOB</name>
<feature type="domain" description="FAD dependent oxidoreductase" evidence="2">
    <location>
        <begin position="27"/>
        <end position="378"/>
    </location>
</feature>
<organism evidence="3 4">
    <name type="scientific">Thioclava marina</name>
    <dbReference type="NCBI Taxonomy" id="1915077"/>
    <lineage>
        <taxon>Bacteria</taxon>
        <taxon>Pseudomonadati</taxon>
        <taxon>Pseudomonadota</taxon>
        <taxon>Alphaproteobacteria</taxon>
        <taxon>Rhodobacterales</taxon>
        <taxon>Paracoccaceae</taxon>
        <taxon>Thioclava</taxon>
    </lineage>
</organism>
<evidence type="ECO:0000256" key="1">
    <source>
        <dbReference type="ARBA" id="ARBA00023002"/>
    </source>
</evidence>
<dbReference type="Gene3D" id="3.30.9.10">
    <property type="entry name" value="D-Amino Acid Oxidase, subunit A, domain 2"/>
    <property type="match status" value="1"/>
</dbReference>
<keyword evidence="1" id="KW-0560">Oxidoreductase</keyword>
<dbReference type="InterPro" id="IPR036188">
    <property type="entry name" value="FAD/NAD-bd_sf"/>
</dbReference>
<gene>
    <name evidence="3" type="ORF">BMG00_17220</name>
</gene>
<dbReference type="Gene3D" id="3.50.50.60">
    <property type="entry name" value="FAD/NAD(P)-binding domain"/>
    <property type="match status" value="1"/>
</dbReference>
<sequence length="421" mass="45030">MSFQSLWAATAPDASAFPRLTESLKADVLVIGAGFQGLSAALHLAEAGVDVVVLEAGQPGSGASGRNGGQVIPGLKDDPDALDRLWGPQATEFAGSTADVVFDLVARLGLDCDAVRDGWIQAGTKPVHLAGLRERMAQWAARGAPVQWLEAEDMAREIGSRSFAGGWIDRRAGKLHPLKYARELARVATAAGARIFGGSPVASLLREGTGWRAELASGPAVRAERVLLATNVYTPPTLNRDLARATVPANSFQVATRPLPAALLAQILPNGAVVSEARRVGTYFRIGPGNRLMLGGRGQFADPTRATHFRRIEAEMRAFFGPVLGRDIEIEHRWFGRVGMTADHRIRICEPEPGMLLATGFNGRGVALSTALGKAFAAYLTQGAAMPIPVAKTIKTLPFHALHALYGTVAIEYYRLRDRFD</sequence>
<dbReference type="EMBL" id="MPZS01000004">
    <property type="protein sequence ID" value="OOY10896.1"/>
    <property type="molecule type" value="Genomic_DNA"/>
</dbReference>